<dbReference type="AlphaFoldDB" id="A0AAN7M6M1"/>
<protein>
    <submittedName>
        <fullName evidence="3">Uncharacterized protein</fullName>
    </submittedName>
</protein>
<keyword evidence="2" id="KW-0732">Signal</keyword>
<feature type="signal peptide" evidence="2">
    <location>
        <begin position="1"/>
        <end position="27"/>
    </location>
</feature>
<accession>A0AAN7M6M1</accession>
<organism evidence="3 4">
    <name type="scientific">Trapa natans</name>
    <name type="common">Water chestnut</name>
    <dbReference type="NCBI Taxonomy" id="22666"/>
    <lineage>
        <taxon>Eukaryota</taxon>
        <taxon>Viridiplantae</taxon>
        <taxon>Streptophyta</taxon>
        <taxon>Embryophyta</taxon>
        <taxon>Tracheophyta</taxon>
        <taxon>Spermatophyta</taxon>
        <taxon>Magnoliopsida</taxon>
        <taxon>eudicotyledons</taxon>
        <taxon>Gunneridae</taxon>
        <taxon>Pentapetalae</taxon>
        <taxon>rosids</taxon>
        <taxon>malvids</taxon>
        <taxon>Myrtales</taxon>
        <taxon>Lythraceae</taxon>
        <taxon>Trapa</taxon>
    </lineage>
</organism>
<dbReference type="EMBL" id="JAXQNO010000009">
    <property type="protein sequence ID" value="KAK4791001.1"/>
    <property type="molecule type" value="Genomic_DNA"/>
</dbReference>
<evidence type="ECO:0000313" key="4">
    <source>
        <dbReference type="Proteomes" id="UP001346149"/>
    </source>
</evidence>
<proteinExistence type="predicted"/>
<evidence type="ECO:0000256" key="1">
    <source>
        <dbReference type="SAM" id="MobiDB-lite"/>
    </source>
</evidence>
<dbReference type="Proteomes" id="UP001346149">
    <property type="component" value="Unassembled WGS sequence"/>
</dbReference>
<feature type="chain" id="PRO_5043028252" evidence="2">
    <location>
        <begin position="28"/>
        <end position="96"/>
    </location>
</feature>
<evidence type="ECO:0000313" key="3">
    <source>
        <dbReference type="EMBL" id="KAK4791001.1"/>
    </source>
</evidence>
<sequence length="96" mass="10406">MAGSIHSFIFFSSCCMTCMLFCSIVLAEQSRDENPTPDSIGPGQSPTLTEPSQTCDAFLTFTTQPPYNNLESIPLLLSSDASEINKTSPVTEYSTL</sequence>
<feature type="region of interest" description="Disordered" evidence="1">
    <location>
        <begin position="31"/>
        <end position="50"/>
    </location>
</feature>
<name>A0AAN7M6M1_TRANT</name>
<reference evidence="3 4" key="1">
    <citation type="journal article" date="2023" name="Hortic Res">
        <title>Pangenome of water caltrop reveals structural variations and asymmetric subgenome divergence after allopolyploidization.</title>
        <authorList>
            <person name="Zhang X."/>
            <person name="Chen Y."/>
            <person name="Wang L."/>
            <person name="Yuan Y."/>
            <person name="Fang M."/>
            <person name="Shi L."/>
            <person name="Lu R."/>
            <person name="Comes H.P."/>
            <person name="Ma Y."/>
            <person name="Chen Y."/>
            <person name="Huang G."/>
            <person name="Zhou Y."/>
            <person name="Zheng Z."/>
            <person name="Qiu Y."/>
        </authorList>
    </citation>
    <scope>NUCLEOTIDE SEQUENCE [LARGE SCALE GENOMIC DNA]</scope>
    <source>
        <strain evidence="3">F231</strain>
    </source>
</reference>
<keyword evidence="4" id="KW-1185">Reference proteome</keyword>
<gene>
    <name evidence="3" type="ORF">SAY86_031414</name>
</gene>
<comment type="caution">
    <text evidence="3">The sequence shown here is derived from an EMBL/GenBank/DDBJ whole genome shotgun (WGS) entry which is preliminary data.</text>
</comment>
<evidence type="ECO:0000256" key="2">
    <source>
        <dbReference type="SAM" id="SignalP"/>
    </source>
</evidence>